<dbReference type="RefSeq" id="WP_202244236.1">
    <property type="nucleotide sequence ID" value="NZ_JAESIY010000005.1"/>
</dbReference>
<comment type="pathway">
    <text evidence="4">Amino-acid biosynthesis; L-leucine biosynthesis; L-leucine from 3-methyl-2-oxobutanoate: step 4/4.</text>
</comment>
<evidence type="ECO:0000256" key="10">
    <source>
        <dbReference type="ARBA" id="ARBA00049229"/>
    </source>
</evidence>
<comment type="catalytic activity">
    <reaction evidence="8">
        <text>L-valine + 2-oxoglutarate = 3-methyl-2-oxobutanoate + L-glutamate</text>
        <dbReference type="Rhea" id="RHEA:24813"/>
        <dbReference type="ChEBI" id="CHEBI:11851"/>
        <dbReference type="ChEBI" id="CHEBI:16810"/>
        <dbReference type="ChEBI" id="CHEBI:29985"/>
        <dbReference type="ChEBI" id="CHEBI:57762"/>
        <dbReference type="EC" id="2.6.1.42"/>
    </reaction>
</comment>
<dbReference type="InterPro" id="IPR036038">
    <property type="entry name" value="Aminotransferase-like"/>
</dbReference>
<evidence type="ECO:0000256" key="4">
    <source>
        <dbReference type="ARBA" id="ARBA00005072"/>
    </source>
</evidence>
<dbReference type="Pfam" id="PF01063">
    <property type="entry name" value="Aminotran_4"/>
    <property type="match status" value="1"/>
</dbReference>
<dbReference type="InterPro" id="IPR043132">
    <property type="entry name" value="BCAT-like_C"/>
</dbReference>
<dbReference type="PANTHER" id="PTHR42743">
    <property type="entry name" value="AMINO-ACID AMINOTRANSFERASE"/>
    <property type="match status" value="1"/>
</dbReference>
<comment type="pathway">
    <text evidence="2">Amino-acid biosynthesis; L-isoleucine biosynthesis; L-isoleucine from 2-oxobutanoate: step 4/4.</text>
</comment>
<evidence type="ECO:0000256" key="9">
    <source>
        <dbReference type="ARBA" id="ARBA00048798"/>
    </source>
</evidence>
<dbReference type="EC" id="2.6.1.42" evidence="6"/>
<name>A0A937K0M2_9BACT</name>
<evidence type="ECO:0000256" key="1">
    <source>
        <dbReference type="ARBA" id="ARBA00001933"/>
    </source>
</evidence>
<comment type="similarity">
    <text evidence="5">Belongs to the class-IV pyridoxal-phosphate-dependent aminotransferase family.</text>
</comment>
<organism evidence="11 12">
    <name type="scientific">Fulvivirga sediminis</name>
    <dbReference type="NCBI Taxonomy" id="2803949"/>
    <lineage>
        <taxon>Bacteria</taxon>
        <taxon>Pseudomonadati</taxon>
        <taxon>Bacteroidota</taxon>
        <taxon>Cytophagia</taxon>
        <taxon>Cytophagales</taxon>
        <taxon>Fulvivirgaceae</taxon>
        <taxon>Fulvivirga</taxon>
    </lineage>
</organism>
<evidence type="ECO:0000313" key="11">
    <source>
        <dbReference type="EMBL" id="MBL3656440.1"/>
    </source>
</evidence>
<keyword evidence="7" id="KW-0663">Pyridoxal phosphate</keyword>
<dbReference type="PANTHER" id="PTHR42743:SF11">
    <property type="entry name" value="AMINODEOXYCHORISMATE LYASE"/>
    <property type="match status" value="1"/>
</dbReference>
<evidence type="ECO:0000313" key="12">
    <source>
        <dbReference type="Proteomes" id="UP000659388"/>
    </source>
</evidence>
<dbReference type="InterPro" id="IPR001544">
    <property type="entry name" value="Aminotrans_IV"/>
</dbReference>
<dbReference type="GO" id="GO:0046394">
    <property type="term" value="P:carboxylic acid biosynthetic process"/>
    <property type="evidence" value="ECO:0007669"/>
    <property type="project" value="UniProtKB-ARBA"/>
</dbReference>
<dbReference type="InterPro" id="IPR043131">
    <property type="entry name" value="BCAT-like_N"/>
</dbReference>
<gene>
    <name evidence="11" type="ORF">JL102_09885</name>
</gene>
<dbReference type="FunFam" id="3.20.10.10:FF:000002">
    <property type="entry name" value="D-alanine aminotransferase"/>
    <property type="match status" value="1"/>
</dbReference>
<keyword evidence="11" id="KW-0032">Aminotransferase</keyword>
<comment type="cofactor">
    <cofactor evidence="1">
        <name>pyridoxal 5'-phosphate</name>
        <dbReference type="ChEBI" id="CHEBI:597326"/>
    </cofactor>
</comment>
<evidence type="ECO:0000256" key="8">
    <source>
        <dbReference type="ARBA" id="ARBA00048212"/>
    </source>
</evidence>
<dbReference type="Gene3D" id="3.20.10.10">
    <property type="entry name" value="D-amino Acid Aminotransferase, subunit A, domain 2"/>
    <property type="match status" value="1"/>
</dbReference>
<comment type="caution">
    <text evidence="11">The sequence shown here is derived from an EMBL/GenBank/DDBJ whole genome shotgun (WGS) entry which is preliminary data.</text>
</comment>
<comment type="catalytic activity">
    <reaction evidence="10">
        <text>L-leucine + 2-oxoglutarate = 4-methyl-2-oxopentanoate + L-glutamate</text>
        <dbReference type="Rhea" id="RHEA:18321"/>
        <dbReference type="ChEBI" id="CHEBI:16810"/>
        <dbReference type="ChEBI" id="CHEBI:17865"/>
        <dbReference type="ChEBI" id="CHEBI:29985"/>
        <dbReference type="ChEBI" id="CHEBI:57427"/>
        <dbReference type="EC" id="2.6.1.42"/>
    </reaction>
</comment>
<protein>
    <recommendedName>
        <fullName evidence="6">branched-chain-amino-acid transaminase</fullName>
        <ecNumber evidence="6">2.6.1.42</ecNumber>
    </recommendedName>
</protein>
<evidence type="ECO:0000256" key="7">
    <source>
        <dbReference type="ARBA" id="ARBA00022898"/>
    </source>
</evidence>
<dbReference type="GO" id="GO:0004084">
    <property type="term" value="F:branched-chain-amino-acid transaminase activity"/>
    <property type="evidence" value="ECO:0007669"/>
    <property type="project" value="UniProtKB-EC"/>
</dbReference>
<dbReference type="EMBL" id="JAESIY010000005">
    <property type="protein sequence ID" value="MBL3656440.1"/>
    <property type="molecule type" value="Genomic_DNA"/>
</dbReference>
<sequence length="280" mass="31843">MYCAVNNKVMPVEEATISIRDLSILRGYGIFDFFRTDQGIPLFLDDHLARLSYSSNKVFPKASLDIKAVKDTVLRLMTYNNKPLSGIRIVRTGGVTPDGYEPGTPNLIITQEDISFPSDEKYKNGVKLISYEFQRELVEVKTISYMTGIWLQDRVHEAGAYDILYHQDKKVSELTRSNFFIVDNNETLITPAVNILKGVTRKKVIELAGKFMKVEEREITLREVSEAKETFLTGTTKRVLPVTQIDDSIIGNGKPGPKTKAIMEAFEKLENEYFDNNRKN</sequence>
<evidence type="ECO:0000256" key="2">
    <source>
        <dbReference type="ARBA" id="ARBA00004824"/>
    </source>
</evidence>
<accession>A0A937K0M2</accession>
<dbReference type="GO" id="GO:0008652">
    <property type="term" value="P:amino acid biosynthetic process"/>
    <property type="evidence" value="ECO:0007669"/>
    <property type="project" value="UniProtKB-ARBA"/>
</dbReference>
<dbReference type="AlphaFoldDB" id="A0A937K0M2"/>
<evidence type="ECO:0000256" key="5">
    <source>
        <dbReference type="ARBA" id="ARBA00009320"/>
    </source>
</evidence>
<dbReference type="InterPro" id="IPR050571">
    <property type="entry name" value="Class-IV_PLP-Dep_Aminotrnsfr"/>
</dbReference>
<comment type="pathway">
    <text evidence="3">Amino-acid biosynthesis; L-valine biosynthesis; L-valine from pyruvate: step 4/4.</text>
</comment>
<keyword evidence="12" id="KW-1185">Reference proteome</keyword>
<keyword evidence="11" id="KW-0808">Transferase</keyword>
<comment type="catalytic activity">
    <reaction evidence="9">
        <text>L-isoleucine + 2-oxoglutarate = (S)-3-methyl-2-oxopentanoate + L-glutamate</text>
        <dbReference type="Rhea" id="RHEA:24801"/>
        <dbReference type="ChEBI" id="CHEBI:16810"/>
        <dbReference type="ChEBI" id="CHEBI:29985"/>
        <dbReference type="ChEBI" id="CHEBI:35146"/>
        <dbReference type="ChEBI" id="CHEBI:58045"/>
        <dbReference type="EC" id="2.6.1.42"/>
    </reaction>
</comment>
<reference evidence="11" key="1">
    <citation type="submission" date="2021-01" db="EMBL/GenBank/DDBJ databases">
        <title>Fulvivirga kasyanovii gen. nov., sp nov., a novel member of the phylum Bacteroidetes isolated from seawater in a mussel farm.</title>
        <authorList>
            <person name="Zhao L.-H."/>
            <person name="Wang Z.-J."/>
        </authorList>
    </citation>
    <scope>NUCLEOTIDE SEQUENCE</scope>
    <source>
        <strain evidence="11">2943</strain>
    </source>
</reference>
<proteinExistence type="inferred from homology"/>
<dbReference type="SUPFAM" id="SSF56752">
    <property type="entry name" value="D-aminoacid aminotransferase-like PLP-dependent enzymes"/>
    <property type="match status" value="1"/>
</dbReference>
<evidence type="ECO:0000256" key="6">
    <source>
        <dbReference type="ARBA" id="ARBA00013053"/>
    </source>
</evidence>
<evidence type="ECO:0000256" key="3">
    <source>
        <dbReference type="ARBA" id="ARBA00004931"/>
    </source>
</evidence>
<dbReference type="Gene3D" id="3.30.470.10">
    <property type="match status" value="1"/>
</dbReference>
<dbReference type="Proteomes" id="UP000659388">
    <property type="component" value="Unassembled WGS sequence"/>
</dbReference>